<reference evidence="10" key="2">
    <citation type="submission" date="2025-08" db="UniProtKB">
        <authorList>
            <consortium name="Ensembl"/>
        </authorList>
    </citation>
    <scope>IDENTIFICATION</scope>
</reference>
<keyword evidence="2" id="KW-0809">Transit peptide</keyword>
<dbReference type="OrthoDB" id="5984298at2759"/>
<dbReference type="HOGENOM" id="CLU_095928_0_0_1"/>
<dbReference type="RefSeq" id="XP_015197239.1">
    <property type="nucleotide sequence ID" value="XM_015341753.2"/>
</dbReference>
<dbReference type="SMART" id="SM01403">
    <property type="entry name" value="Ribosomal_S10"/>
    <property type="match status" value="1"/>
</dbReference>
<keyword evidence="11" id="KW-1185">Reference proteome</keyword>
<protein>
    <recommendedName>
        <fullName evidence="7">Large ribosomal subunit protein mL48</fullName>
    </recommendedName>
    <alternativeName>
        <fullName evidence="8">39S ribosomal protein L48, mitochondrial</fullName>
    </alternativeName>
</protein>
<comment type="similarity">
    <text evidence="6">Belongs to the mitochondrion-specific ribosomal protein mL48 family.</text>
</comment>
<keyword evidence="3" id="KW-0689">Ribosomal protein</keyword>
<accession>W5MGG8</accession>
<dbReference type="Pfam" id="PF00338">
    <property type="entry name" value="Ribosomal_S10"/>
    <property type="match status" value="1"/>
</dbReference>
<evidence type="ECO:0000256" key="7">
    <source>
        <dbReference type="ARBA" id="ARBA00071667"/>
    </source>
</evidence>
<dbReference type="GO" id="GO:1990904">
    <property type="term" value="C:ribonucleoprotein complex"/>
    <property type="evidence" value="ECO:0007669"/>
    <property type="project" value="UniProtKB-KW"/>
</dbReference>
<dbReference type="GeneID" id="102682964"/>
<keyword evidence="5" id="KW-0687">Ribonucleoprotein</keyword>
<feature type="domain" description="Small ribosomal subunit protein uS10" evidence="9">
    <location>
        <begin position="90"/>
        <end position="185"/>
    </location>
</feature>
<dbReference type="PANTHER" id="PTHR13473">
    <property type="entry name" value="MITOCHONDRIAL RIBOSOMAL PROTEIN L48"/>
    <property type="match status" value="1"/>
</dbReference>
<dbReference type="InterPro" id="IPR027487">
    <property type="entry name" value="Ribosomal_mL48"/>
</dbReference>
<reference evidence="10" key="3">
    <citation type="submission" date="2025-09" db="UniProtKB">
        <authorList>
            <consortium name="Ensembl"/>
        </authorList>
    </citation>
    <scope>IDENTIFICATION</scope>
</reference>
<evidence type="ECO:0000256" key="8">
    <source>
        <dbReference type="ARBA" id="ARBA00084068"/>
    </source>
</evidence>
<dbReference type="STRING" id="7918.ENSLOCP00000007477"/>
<evidence type="ECO:0000256" key="2">
    <source>
        <dbReference type="ARBA" id="ARBA00022946"/>
    </source>
</evidence>
<reference evidence="11" key="1">
    <citation type="submission" date="2011-12" db="EMBL/GenBank/DDBJ databases">
        <title>The Draft Genome of Lepisosteus oculatus.</title>
        <authorList>
            <consortium name="The Broad Institute Genome Assembly &amp; Analysis Group"/>
            <consortium name="Computational R&amp;D Group"/>
            <consortium name="and Sequencing Platform"/>
            <person name="Di Palma F."/>
            <person name="Alfoldi J."/>
            <person name="Johnson J."/>
            <person name="Berlin A."/>
            <person name="Gnerre S."/>
            <person name="Jaffe D."/>
            <person name="MacCallum I."/>
            <person name="Young S."/>
            <person name="Walker B.J."/>
            <person name="Lander E.S."/>
            <person name="Lindblad-Toh K."/>
        </authorList>
    </citation>
    <scope>NUCLEOTIDE SEQUENCE [LARGE SCALE GENOMIC DNA]</scope>
</reference>
<evidence type="ECO:0000256" key="1">
    <source>
        <dbReference type="ARBA" id="ARBA00004173"/>
    </source>
</evidence>
<dbReference type="AlphaFoldDB" id="W5MGG8"/>
<dbReference type="InterPro" id="IPR027486">
    <property type="entry name" value="Ribosomal_uS10_dom"/>
</dbReference>
<evidence type="ECO:0000313" key="10">
    <source>
        <dbReference type="Ensembl" id="ENSLOCP00000007477.1"/>
    </source>
</evidence>
<evidence type="ECO:0000256" key="6">
    <source>
        <dbReference type="ARBA" id="ARBA00061445"/>
    </source>
</evidence>
<comment type="subcellular location">
    <subcellularLocation>
        <location evidence="1">Mitochondrion</location>
    </subcellularLocation>
</comment>
<organism evidence="10 11">
    <name type="scientific">Lepisosteus oculatus</name>
    <name type="common">Spotted gar</name>
    <dbReference type="NCBI Taxonomy" id="7918"/>
    <lineage>
        <taxon>Eukaryota</taxon>
        <taxon>Metazoa</taxon>
        <taxon>Chordata</taxon>
        <taxon>Craniata</taxon>
        <taxon>Vertebrata</taxon>
        <taxon>Euteleostomi</taxon>
        <taxon>Actinopterygii</taxon>
        <taxon>Neopterygii</taxon>
        <taxon>Holostei</taxon>
        <taxon>Semionotiformes</taxon>
        <taxon>Lepisosteidae</taxon>
        <taxon>Lepisosteus</taxon>
    </lineage>
</organism>
<dbReference type="CTD" id="51642"/>
<dbReference type="Bgee" id="ENSLOCG00000006190">
    <property type="expression patterns" value="Expressed in pharyngeal gill and 13 other cell types or tissues"/>
</dbReference>
<dbReference type="GO" id="GO:0005761">
    <property type="term" value="C:mitochondrial ribosome"/>
    <property type="evidence" value="ECO:0000318"/>
    <property type="project" value="GO_Central"/>
</dbReference>
<dbReference type="Gene3D" id="3.30.70.600">
    <property type="entry name" value="Ribosomal protein S10 domain"/>
    <property type="match status" value="1"/>
</dbReference>
<dbReference type="InterPro" id="IPR036838">
    <property type="entry name" value="Ribosomal_uS10_dom_sf"/>
</dbReference>
<proteinExistence type="inferred from homology"/>
<evidence type="ECO:0000256" key="4">
    <source>
        <dbReference type="ARBA" id="ARBA00023128"/>
    </source>
</evidence>
<evidence type="ECO:0000256" key="3">
    <source>
        <dbReference type="ARBA" id="ARBA00022980"/>
    </source>
</evidence>
<sequence>MYPFFTKGSIVRHAKEFQQVVSIFRLAVSKQCPLLGGVLHSNERHYRSMPTHGIGRYKYLLPKEVPKKKKEKLEVKKIRSATDREYGILNVMVSGHDMTLVEHYAQYVHRLCNRLKITVDESYALPTKSTELMILQEQGTKMYVDAVLKTHERVVQLSGLSSTLAPVFVEVLLRNQPEGVQFSVREHTEEDFYARFKARPELEGLLAQMS</sequence>
<name>W5MGG8_LEPOC</name>
<dbReference type="OMA" id="MKQHTEA"/>
<evidence type="ECO:0000313" key="11">
    <source>
        <dbReference type="Proteomes" id="UP000018468"/>
    </source>
</evidence>
<dbReference type="Ensembl" id="ENSLOCT00000007485.1">
    <property type="protein sequence ID" value="ENSLOCP00000007477.1"/>
    <property type="gene ID" value="ENSLOCG00000006190.1"/>
</dbReference>
<evidence type="ECO:0000259" key="9">
    <source>
        <dbReference type="SMART" id="SM01403"/>
    </source>
</evidence>
<dbReference type="SUPFAM" id="SSF54999">
    <property type="entry name" value="Ribosomal protein S10"/>
    <property type="match status" value="1"/>
</dbReference>
<dbReference type="GO" id="GO:0005743">
    <property type="term" value="C:mitochondrial inner membrane"/>
    <property type="evidence" value="ECO:0007669"/>
    <property type="project" value="UniProtKB-ARBA"/>
</dbReference>
<dbReference type="EMBL" id="AHAT01003069">
    <property type="status" value="NOT_ANNOTATED_CDS"/>
    <property type="molecule type" value="Genomic_DNA"/>
</dbReference>
<keyword evidence="4" id="KW-0496">Mitochondrion</keyword>
<evidence type="ECO:0000256" key="5">
    <source>
        <dbReference type="ARBA" id="ARBA00023274"/>
    </source>
</evidence>
<dbReference type="FunFam" id="3.30.70.600:FF:000006">
    <property type="entry name" value="39S ribosomal protein L48, mitochondrial"/>
    <property type="match status" value="1"/>
</dbReference>
<dbReference type="PANTHER" id="PTHR13473:SF0">
    <property type="entry name" value="LARGE RIBOSOMAL SUBUNIT PROTEIN ML48"/>
    <property type="match status" value="1"/>
</dbReference>
<dbReference type="GeneTree" id="ENSGT00390000012955"/>
<dbReference type="eggNOG" id="KOG4060">
    <property type="taxonomic scope" value="Eukaryota"/>
</dbReference>
<dbReference type="Proteomes" id="UP000018468">
    <property type="component" value="Linkage group LG3"/>
</dbReference>
<dbReference type="InParanoid" id="W5MGG8"/>
<dbReference type="KEGG" id="loc:102682964"/>